<dbReference type="InterPro" id="IPR049740">
    <property type="entry name" value="CopZ"/>
</dbReference>
<accession>A0A510Y794</accession>
<reference evidence="8 9" key="1">
    <citation type="submission" date="2019-07" db="EMBL/GenBank/DDBJ databases">
        <title>Whole genome shotgun sequence of Marinococcus halophilus NBRC 102359.</title>
        <authorList>
            <person name="Hosoyama A."/>
            <person name="Uohara A."/>
            <person name="Ohji S."/>
            <person name="Ichikawa N."/>
        </authorList>
    </citation>
    <scope>NUCLEOTIDE SEQUENCE [LARGE SCALE GENOMIC DNA]</scope>
    <source>
        <strain evidence="8 9">NBRC 102359</strain>
    </source>
</reference>
<evidence type="ECO:0000313" key="8">
    <source>
        <dbReference type="EMBL" id="GEK59240.1"/>
    </source>
</evidence>
<proteinExistence type="predicted"/>
<dbReference type="PROSITE" id="PS50846">
    <property type="entry name" value="HMA_2"/>
    <property type="match status" value="1"/>
</dbReference>
<dbReference type="InterPro" id="IPR006122">
    <property type="entry name" value="HMA_Cu_ion-bd"/>
</dbReference>
<evidence type="ECO:0000259" key="7">
    <source>
        <dbReference type="PROSITE" id="PS50846"/>
    </source>
</evidence>
<dbReference type="Proteomes" id="UP000321051">
    <property type="component" value="Unassembled WGS sequence"/>
</dbReference>
<dbReference type="PANTHER" id="PTHR46594">
    <property type="entry name" value="P-TYPE CATION-TRANSPORTING ATPASE"/>
    <property type="match status" value="1"/>
</dbReference>
<evidence type="ECO:0000256" key="3">
    <source>
        <dbReference type="ARBA" id="ARBA00022490"/>
    </source>
</evidence>
<evidence type="ECO:0000256" key="4">
    <source>
        <dbReference type="ARBA" id="ARBA00022723"/>
    </source>
</evidence>
<dbReference type="EMBL" id="BJUN01000012">
    <property type="protein sequence ID" value="GEK59240.1"/>
    <property type="molecule type" value="Genomic_DNA"/>
</dbReference>
<organism evidence="8 9">
    <name type="scientific">Marinococcus halophilus</name>
    <dbReference type="NCBI Taxonomy" id="1371"/>
    <lineage>
        <taxon>Bacteria</taxon>
        <taxon>Bacillati</taxon>
        <taxon>Bacillota</taxon>
        <taxon>Bacilli</taxon>
        <taxon>Bacillales</taxon>
        <taxon>Bacillaceae</taxon>
        <taxon>Marinococcus</taxon>
    </lineage>
</organism>
<evidence type="ECO:0000256" key="6">
    <source>
        <dbReference type="ARBA" id="ARBA00023186"/>
    </source>
</evidence>
<dbReference type="FunFam" id="3.30.70.100:FF:000001">
    <property type="entry name" value="ATPase copper transporting beta"/>
    <property type="match status" value="1"/>
</dbReference>
<keyword evidence="6" id="KW-0143">Chaperone</keyword>
<dbReference type="Pfam" id="PF00403">
    <property type="entry name" value="HMA"/>
    <property type="match status" value="1"/>
</dbReference>
<dbReference type="GO" id="GO:0005737">
    <property type="term" value="C:cytoplasm"/>
    <property type="evidence" value="ECO:0007669"/>
    <property type="project" value="UniProtKB-SubCell"/>
</dbReference>
<keyword evidence="9" id="KW-1185">Reference proteome</keyword>
<evidence type="ECO:0000313" key="9">
    <source>
        <dbReference type="Proteomes" id="UP000321051"/>
    </source>
</evidence>
<keyword evidence="3" id="KW-0963">Cytoplasm</keyword>
<dbReference type="InterPro" id="IPR017969">
    <property type="entry name" value="Heavy-metal-associated_CS"/>
</dbReference>
<dbReference type="PROSITE" id="PS01047">
    <property type="entry name" value="HMA_1"/>
    <property type="match status" value="1"/>
</dbReference>
<evidence type="ECO:0000256" key="2">
    <source>
        <dbReference type="ARBA" id="ARBA00015313"/>
    </source>
</evidence>
<dbReference type="CDD" id="cd00371">
    <property type="entry name" value="HMA"/>
    <property type="match status" value="1"/>
</dbReference>
<dbReference type="NCBIfam" id="TIGR00003">
    <property type="entry name" value="copper ion binding protein"/>
    <property type="match status" value="1"/>
</dbReference>
<dbReference type="Gene3D" id="3.30.70.100">
    <property type="match status" value="1"/>
</dbReference>
<keyword evidence="4" id="KW-0479">Metal-binding</keyword>
<comment type="subcellular location">
    <subcellularLocation>
        <location evidence="1">Cytoplasm</location>
    </subcellularLocation>
</comment>
<evidence type="ECO:0000256" key="1">
    <source>
        <dbReference type="ARBA" id="ARBA00004496"/>
    </source>
</evidence>
<dbReference type="InterPro" id="IPR006121">
    <property type="entry name" value="HMA_dom"/>
</dbReference>
<gene>
    <name evidence="8" type="primary">copZ</name>
    <name evidence="8" type="ORF">MHA01_21450</name>
</gene>
<dbReference type="PRINTS" id="PR00944">
    <property type="entry name" value="CUEXPORT"/>
</dbReference>
<keyword evidence="5" id="KW-0186">Copper</keyword>
<feature type="domain" description="HMA" evidence="7">
    <location>
        <begin position="5"/>
        <end position="71"/>
    </location>
</feature>
<dbReference type="PANTHER" id="PTHR46594:SF4">
    <property type="entry name" value="P-TYPE CATION-TRANSPORTING ATPASE"/>
    <property type="match status" value="1"/>
</dbReference>
<dbReference type="InterPro" id="IPR036163">
    <property type="entry name" value="HMA_dom_sf"/>
</dbReference>
<protein>
    <recommendedName>
        <fullName evidence="2">Copper chaperone CopZ</fullName>
    </recommendedName>
</protein>
<dbReference type="SUPFAM" id="SSF55008">
    <property type="entry name" value="HMA, heavy metal-associated domain"/>
    <property type="match status" value="1"/>
</dbReference>
<dbReference type="AlphaFoldDB" id="A0A510Y794"/>
<comment type="caution">
    <text evidence="8">The sequence shown here is derived from an EMBL/GenBank/DDBJ whole genome shotgun (WGS) entry which is preliminary data.</text>
</comment>
<dbReference type="GO" id="GO:0005507">
    <property type="term" value="F:copper ion binding"/>
    <property type="evidence" value="ECO:0007669"/>
    <property type="project" value="InterPro"/>
</dbReference>
<dbReference type="NCBIfam" id="NF033795">
    <property type="entry name" value="chaper_CopZ_Bs"/>
    <property type="match status" value="1"/>
</dbReference>
<evidence type="ECO:0000256" key="5">
    <source>
        <dbReference type="ARBA" id="ARBA00023008"/>
    </source>
</evidence>
<dbReference type="InterPro" id="IPR000428">
    <property type="entry name" value="Cu-bd"/>
</dbReference>
<sequence length="73" mass="7748">MVEMKKETIQVEGMSCGHCVSAVEGGVGELQGVSNVKVNLDTGAVDVEYDPEVTSRKDIDEAIDDQGYDVVSA</sequence>
<dbReference type="STRING" id="1371.GCA_900166605_00304"/>
<dbReference type="GO" id="GO:0006825">
    <property type="term" value="P:copper ion transport"/>
    <property type="evidence" value="ECO:0007669"/>
    <property type="project" value="InterPro"/>
</dbReference>
<name>A0A510Y794_MARHA</name>